<evidence type="ECO:0000313" key="1">
    <source>
        <dbReference type="EMBL" id="MDM9630572.1"/>
    </source>
</evidence>
<evidence type="ECO:0000313" key="2">
    <source>
        <dbReference type="Proteomes" id="UP001174839"/>
    </source>
</evidence>
<name>A0ABT7WCC5_9FLAO</name>
<dbReference type="Proteomes" id="UP001174839">
    <property type="component" value="Unassembled WGS sequence"/>
</dbReference>
<proteinExistence type="predicted"/>
<sequence>MARTLFILFVFFGLPGLLTAQSSLAYQLKKGDVFTVEQKAEQHIIQNLDETSHELTNRVTGVLQFNVVQESDTAYVLEFMFNDLIFKIESSLQGVLLDVHAAEPEAGDTQAEIFNSLLNIPVLMTLSKRGEILEVSGGDQLVSRVLEQSGIPEGFSRTVMKKSLEQQYGSKALAESYEQMTFFYPGQPVREGDQWSNQYDGKLEALNTWTLDSLNTGSAYISGKAKIVIKTDEPSNTMRLEGEQQTSVMTDMASGFMREMNVQTRAEGISTAAQMGDVQIPTVVNSNVTYRLIAQKNVQ</sequence>
<comment type="caution">
    <text evidence="1">The sequence shown here is derived from an EMBL/GenBank/DDBJ whole genome shotgun (WGS) entry which is preliminary data.</text>
</comment>
<reference evidence="1" key="1">
    <citation type="submission" date="2023-06" db="EMBL/GenBank/DDBJ databases">
        <title>Robiginitalea aurantiacus sp. nov. and Algoriphagus sediminis sp. nov., isolated from coastal sediment.</title>
        <authorList>
            <person name="Zhou Z.Y."/>
            <person name="An J."/>
            <person name="Jia Y.W."/>
            <person name="Du Z.J."/>
        </authorList>
    </citation>
    <scope>NUCLEOTIDE SEQUENCE</scope>
    <source>
        <strain evidence="1">M39</strain>
    </source>
</reference>
<dbReference type="InterPro" id="IPR046230">
    <property type="entry name" value="DUF6263"/>
</dbReference>
<organism evidence="1 2">
    <name type="scientific">Robiginitalea aurantiaca</name>
    <dbReference type="NCBI Taxonomy" id="3056915"/>
    <lineage>
        <taxon>Bacteria</taxon>
        <taxon>Pseudomonadati</taxon>
        <taxon>Bacteroidota</taxon>
        <taxon>Flavobacteriia</taxon>
        <taxon>Flavobacteriales</taxon>
        <taxon>Flavobacteriaceae</taxon>
        <taxon>Robiginitalea</taxon>
    </lineage>
</organism>
<protein>
    <submittedName>
        <fullName evidence="1">DUF6263 family protein</fullName>
    </submittedName>
</protein>
<accession>A0ABT7WCC5</accession>
<keyword evidence="2" id="KW-1185">Reference proteome</keyword>
<dbReference type="Pfam" id="PF19777">
    <property type="entry name" value="DUF6263"/>
    <property type="match status" value="1"/>
</dbReference>
<dbReference type="RefSeq" id="WP_289723941.1">
    <property type="nucleotide sequence ID" value="NZ_JAUDUY010000002.1"/>
</dbReference>
<gene>
    <name evidence="1" type="ORF">QU605_03775</name>
</gene>
<dbReference type="EMBL" id="JAUDUY010000002">
    <property type="protein sequence ID" value="MDM9630572.1"/>
    <property type="molecule type" value="Genomic_DNA"/>
</dbReference>